<dbReference type="PANTHER" id="PTHR43877">
    <property type="entry name" value="AMINOALKYLPHOSPHONATE N-ACETYLTRANSFERASE-RELATED-RELATED"/>
    <property type="match status" value="1"/>
</dbReference>
<evidence type="ECO:0000313" key="5">
    <source>
        <dbReference type="EMBL" id="WCO65555.1"/>
    </source>
</evidence>
<dbReference type="EC" id="2.3.1.-" evidence="5"/>
<evidence type="ECO:0000256" key="1">
    <source>
        <dbReference type="ARBA" id="ARBA00022679"/>
    </source>
</evidence>
<dbReference type="AlphaFoldDB" id="A0AAE9Y380"/>
<gene>
    <name evidence="5" type="ORF">PO878_13710</name>
</gene>
<dbReference type="RefSeq" id="WP_272735081.1">
    <property type="nucleotide sequence ID" value="NZ_CP116942.1"/>
</dbReference>
<dbReference type="Gene3D" id="3.40.630.30">
    <property type="match status" value="1"/>
</dbReference>
<evidence type="ECO:0000256" key="3">
    <source>
        <dbReference type="SAM" id="MobiDB-lite"/>
    </source>
</evidence>
<dbReference type="Pfam" id="PF00583">
    <property type="entry name" value="Acetyltransf_1"/>
    <property type="match status" value="1"/>
</dbReference>
<feature type="region of interest" description="Disordered" evidence="3">
    <location>
        <begin position="44"/>
        <end position="63"/>
    </location>
</feature>
<dbReference type="GO" id="GO:0016747">
    <property type="term" value="F:acyltransferase activity, transferring groups other than amino-acyl groups"/>
    <property type="evidence" value="ECO:0007669"/>
    <property type="project" value="InterPro"/>
</dbReference>
<name>A0AAE9Y380_9ACTN</name>
<dbReference type="KEGG" id="ima:PO878_13710"/>
<proteinExistence type="predicted"/>
<evidence type="ECO:0000256" key="2">
    <source>
        <dbReference type="ARBA" id="ARBA00023315"/>
    </source>
</evidence>
<keyword evidence="6" id="KW-1185">Reference proteome</keyword>
<dbReference type="SUPFAM" id="SSF55729">
    <property type="entry name" value="Acyl-CoA N-acyltransferases (Nat)"/>
    <property type="match status" value="1"/>
</dbReference>
<dbReference type="Proteomes" id="UP001216390">
    <property type="component" value="Chromosome"/>
</dbReference>
<accession>A0AAE9Y380</accession>
<evidence type="ECO:0000313" key="6">
    <source>
        <dbReference type="Proteomes" id="UP001216390"/>
    </source>
</evidence>
<dbReference type="InterPro" id="IPR000182">
    <property type="entry name" value="GNAT_dom"/>
</dbReference>
<organism evidence="5 6">
    <name type="scientific">Iamia majanohamensis</name>
    <dbReference type="NCBI Taxonomy" id="467976"/>
    <lineage>
        <taxon>Bacteria</taxon>
        <taxon>Bacillati</taxon>
        <taxon>Actinomycetota</taxon>
        <taxon>Acidimicrobiia</taxon>
        <taxon>Acidimicrobiales</taxon>
        <taxon>Iamiaceae</taxon>
        <taxon>Iamia</taxon>
    </lineage>
</organism>
<dbReference type="PROSITE" id="PS51186">
    <property type="entry name" value="GNAT"/>
    <property type="match status" value="1"/>
</dbReference>
<reference evidence="5" key="1">
    <citation type="submission" date="2023-01" db="EMBL/GenBank/DDBJ databases">
        <title>The diversity of Class Acidimicrobiia in South China Sea sediment environments and the proposal of Iamia marina sp. nov., a novel species of the genus Iamia.</title>
        <authorList>
            <person name="He Y."/>
            <person name="Tian X."/>
        </authorList>
    </citation>
    <scope>NUCLEOTIDE SEQUENCE</scope>
    <source>
        <strain evidence="5">DSM 19957</strain>
    </source>
</reference>
<keyword evidence="2 5" id="KW-0012">Acyltransferase</keyword>
<feature type="domain" description="N-acetyltransferase" evidence="4">
    <location>
        <begin position="58"/>
        <end position="231"/>
    </location>
</feature>
<dbReference type="InterPro" id="IPR016181">
    <property type="entry name" value="Acyl_CoA_acyltransferase"/>
</dbReference>
<dbReference type="EMBL" id="CP116942">
    <property type="protein sequence ID" value="WCO65555.1"/>
    <property type="molecule type" value="Genomic_DNA"/>
</dbReference>
<protein>
    <submittedName>
        <fullName evidence="5">GNAT family N-acetyltransferase</fullName>
        <ecNumber evidence="5">2.3.1.-</ecNumber>
    </submittedName>
</protein>
<keyword evidence="1 5" id="KW-0808">Transferase</keyword>
<dbReference type="InterPro" id="IPR050832">
    <property type="entry name" value="Bact_Acetyltransf"/>
</dbReference>
<sequence length="235" mass="24990">MIRDPLREVLDAAMRTPDDAGPDDLDPTEVATLHLARRRFGVALPPPYAPRPRDPAALPIRPGGATDGAAIAAVERRAWRSRYRGVVSDAFLDGLDLGHLGRYWTGRAAVSPSARHRLLVAGRPGEVHAAVDTGPTRDDDADPITTTTGEVRSLHVDPSVDGAGLGSALLAAAESALVATGFTEATLWVVAGNVRARGLYERRGWEADGATRVDVAGTERLDEVRYRLGRALVAP</sequence>
<evidence type="ECO:0000259" key="4">
    <source>
        <dbReference type="PROSITE" id="PS51186"/>
    </source>
</evidence>